<sequence>MAARLLAHEVSDLCLGKPSITSLPISATIHDALNELKSSQDTHISIWTCGHNHSVVSDDDQLISECRCVGKICMVDIICYLCKEDNISNPSTALKSPVSVLMSHCPGVIQHVEPSFSLLEAIDVIINGAQNLVIPIKTKTTKRKQVRQYPATTAPTTHVGGHEFCWLTQEDVVRFLLSSIALFSPTAAFSIESLGIITTDFLTINYHSPASKAVHAIASSLVDQTSVAVIDDDGVLIGEISPFTLNYCDEMVAAAITTLSAGDLMAYIDCGGPPEDIIKLVEERLKERNLTGMLEEFSVYSSGIPYCSNNSSSDEESIPSSMTTRSGRYNRSSSYSARIMRRSEAIVCYPGSSLVAVMIQAIAHRVSYVWVIEEDCRVVGIVRFCSMLEVFREHLEGMIN</sequence>
<protein>
    <recommendedName>
        <fullName evidence="4">CBS domain-containing protein CBSX5-like</fullName>
    </recommendedName>
</protein>
<dbReference type="AlphaFoldDB" id="A0A699IJ13"/>
<dbReference type="GO" id="GO:0005737">
    <property type="term" value="C:cytoplasm"/>
    <property type="evidence" value="ECO:0007669"/>
    <property type="project" value="TreeGrafter"/>
</dbReference>
<organism evidence="3">
    <name type="scientific">Tanacetum cinerariifolium</name>
    <name type="common">Dalmatian daisy</name>
    <name type="synonym">Chrysanthemum cinerariifolium</name>
    <dbReference type="NCBI Taxonomy" id="118510"/>
    <lineage>
        <taxon>Eukaryota</taxon>
        <taxon>Viridiplantae</taxon>
        <taxon>Streptophyta</taxon>
        <taxon>Embryophyta</taxon>
        <taxon>Tracheophyta</taxon>
        <taxon>Spermatophyta</taxon>
        <taxon>Magnoliopsida</taxon>
        <taxon>eudicotyledons</taxon>
        <taxon>Gunneridae</taxon>
        <taxon>Pentapetalae</taxon>
        <taxon>asterids</taxon>
        <taxon>campanulids</taxon>
        <taxon>Asterales</taxon>
        <taxon>Asteraceae</taxon>
        <taxon>Asteroideae</taxon>
        <taxon>Anthemideae</taxon>
        <taxon>Anthemidinae</taxon>
        <taxon>Tanacetum</taxon>
    </lineage>
</organism>
<dbReference type="PANTHER" id="PTHR13780">
    <property type="entry name" value="AMP-ACTIVATED PROTEIN KINASE, GAMMA REGULATORY SUBUNIT"/>
    <property type="match status" value="1"/>
</dbReference>
<evidence type="ECO:0008006" key="4">
    <source>
        <dbReference type="Google" id="ProtNLM"/>
    </source>
</evidence>
<dbReference type="EMBL" id="BKCJ010307277">
    <property type="protein sequence ID" value="GEZ66514.1"/>
    <property type="molecule type" value="Genomic_DNA"/>
</dbReference>
<name>A0A699IJ13_TANCI</name>
<proteinExistence type="predicted"/>
<evidence type="ECO:0000256" key="1">
    <source>
        <dbReference type="ARBA" id="ARBA00022737"/>
    </source>
</evidence>
<keyword evidence="1" id="KW-0677">Repeat</keyword>
<dbReference type="InterPro" id="IPR050511">
    <property type="entry name" value="AMPK_gamma/SDS23_families"/>
</dbReference>
<evidence type="ECO:0000256" key="2">
    <source>
        <dbReference type="ARBA" id="ARBA00023122"/>
    </source>
</evidence>
<gene>
    <name evidence="3" type="ORF">Tci_538487</name>
</gene>
<accession>A0A699IJ13</accession>
<keyword evidence="2" id="KW-0129">CBS domain</keyword>
<dbReference type="SUPFAM" id="SSF54631">
    <property type="entry name" value="CBS-domain pair"/>
    <property type="match status" value="1"/>
</dbReference>
<comment type="caution">
    <text evidence="3">The sequence shown here is derived from an EMBL/GenBank/DDBJ whole genome shotgun (WGS) entry which is preliminary data.</text>
</comment>
<dbReference type="GO" id="GO:0005634">
    <property type="term" value="C:nucleus"/>
    <property type="evidence" value="ECO:0007669"/>
    <property type="project" value="TreeGrafter"/>
</dbReference>
<evidence type="ECO:0000313" key="3">
    <source>
        <dbReference type="EMBL" id="GEZ66514.1"/>
    </source>
</evidence>
<reference evidence="3" key="1">
    <citation type="journal article" date="2019" name="Sci. Rep.">
        <title>Draft genome of Tanacetum cinerariifolium, the natural source of mosquito coil.</title>
        <authorList>
            <person name="Yamashiro T."/>
            <person name="Shiraishi A."/>
            <person name="Satake H."/>
            <person name="Nakayama K."/>
        </authorList>
    </citation>
    <scope>NUCLEOTIDE SEQUENCE</scope>
</reference>
<dbReference type="PANTHER" id="PTHR13780:SF128">
    <property type="entry name" value="CBS DOMAIN-CONTAINING PROTEIN"/>
    <property type="match status" value="1"/>
</dbReference>
<dbReference type="InterPro" id="IPR046342">
    <property type="entry name" value="CBS_dom_sf"/>
</dbReference>